<evidence type="ECO:0000313" key="2">
    <source>
        <dbReference type="Proteomes" id="UP000821845"/>
    </source>
</evidence>
<reference evidence="1" key="1">
    <citation type="submission" date="2020-05" db="EMBL/GenBank/DDBJ databases">
        <title>Large-scale comparative analyses of tick genomes elucidate their genetic diversity and vector capacities.</title>
        <authorList>
            <person name="Jia N."/>
            <person name="Wang J."/>
            <person name="Shi W."/>
            <person name="Du L."/>
            <person name="Sun Y."/>
            <person name="Zhan W."/>
            <person name="Jiang J."/>
            <person name="Wang Q."/>
            <person name="Zhang B."/>
            <person name="Ji P."/>
            <person name="Sakyi L.B."/>
            <person name="Cui X."/>
            <person name="Yuan T."/>
            <person name="Jiang B."/>
            <person name="Yang W."/>
            <person name="Lam T.T.-Y."/>
            <person name="Chang Q."/>
            <person name="Ding S."/>
            <person name="Wang X."/>
            <person name="Zhu J."/>
            <person name="Ruan X."/>
            <person name="Zhao L."/>
            <person name="Wei J."/>
            <person name="Que T."/>
            <person name="Du C."/>
            <person name="Cheng J."/>
            <person name="Dai P."/>
            <person name="Han X."/>
            <person name="Huang E."/>
            <person name="Gao Y."/>
            <person name="Liu J."/>
            <person name="Shao H."/>
            <person name="Ye R."/>
            <person name="Li L."/>
            <person name="Wei W."/>
            <person name="Wang X."/>
            <person name="Wang C."/>
            <person name="Yang T."/>
            <person name="Huo Q."/>
            <person name="Li W."/>
            <person name="Guo W."/>
            <person name="Chen H."/>
            <person name="Zhou L."/>
            <person name="Ni X."/>
            <person name="Tian J."/>
            <person name="Zhou Y."/>
            <person name="Sheng Y."/>
            <person name="Liu T."/>
            <person name="Pan Y."/>
            <person name="Xia L."/>
            <person name="Li J."/>
            <person name="Zhao F."/>
            <person name="Cao W."/>
        </authorList>
    </citation>
    <scope>NUCLEOTIDE SEQUENCE</scope>
    <source>
        <strain evidence="1">Hyas-2018</strain>
    </source>
</reference>
<proteinExistence type="predicted"/>
<organism evidence="1 2">
    <name type="scientific">Hyalomma asiaticum</name>
    <name type="common">Tick</name>
    <dbReference type="NCBI Taxonomy" id="266040"/>
    <lineage>
        <taxon>Eukaryota</taxon>
        <taxon>Metazoa</taxon>
        <taxon>Ecdysozoa</taxon>
        <taxon>Arthropoda</taxon>
        <taxon>Chelicerata</taxon>
        <taxon>Arachnida</taxon>
        <taxon>Acari</taxon>
        <taxon>Parasitiformes</taxon>
        <taxon>Ixodida</taxon>
        <taxon>Ixodoidea</taxon>
        <taxon>Ixodidae</taxon>
        <taxon>Hyalomminae</taxon>
        <taxon>Hyalomma</taxon>
    </lineage>
</organism>
<accession>A0ACB7SM40</accession>
<dbReference type="EMBL" id="CM023483">
    <property type="protein sequence ID" value="KAH6935127.1"/>
    <property type="molecule type" value="Genomic_DNA"/>
</dbReference>
<comment type="caution">
    <text evidence="1">The sequence shown here is derived from an EMBL/GenBank/DDBJ whole genome shotgun (WGS) entry which is preliminary data.</text>
</comment>
<keyword evidence="2" id="KW-1185">Reference proteome</keyword>
<sequence>MCAFSLLATLSLALSGVAAPAVAAVELAGCAYVGERNVTLYSDASYVHLWNYVATRIANSLADDLDTDKILDDRAFDMRTGLVSLASRHQPRLNNAWYTLTTLIIVVLILLPVLVMSRMSVSRIHWGFLRKLLALPARTDSITWYTASTAAFASLITLFYIFQICSSLGAENAVDIMHSKTWEIRKDMRTFLNSMNCEEVAASLNNLVDSANKTDTQAKDVLLTHEIAYPGFLGMHTDPFQAGRRRLRLVTFVTSLIVVVFVLSLAVTIALGISMRHPETMPAEKSKFSNFAGLAILLCLPLSMRIPIELKMLTVTLGALFSTAYGALPASAVLLVIGRNLMNLSVAAQAFICNPYSKRNPSLVDHDIGRVRRKLLSGPTATAYRHSDADLSSLMQYAADFRAYVDEERQRISIKFVGYITSTLATGGDALAAKVTDIIEKSYRNIVRKKILRLEAAFSGVRTNAIAALGHCDELKQAYDSGVSLMCNVILSNANGFWVALVIISLLLTCASFTSMRLSRQCLKMTRREAAVSEDEPVGHSLKESCHSVSSHIHPKVVTGREECGDFRGASSTPDDDLDVTVVGSVQSNRFYGDSVEADHAFRT</sequence>
<evidence type="ECO:0000313" key="1">
    <source>
        <dbReference type="EMBL" id="KAH6935127.1"/>
    </source>
</evidence>
<gene>
    <name evidence="1" type="ORF">HPB50_003493</name>
</gene>
<protein>
    <submittedName>
        <fullName evidence="1">Uncharacterized protein</fullName>
    </submittedName>
</protein>
<dbReference type="Proteomes" id="UP000821845">
    <property type="component" value="Chromosome 3"/>
</dbReference>
<name>A0ACB7SM40_HYAAI</name>